<evidence type="ECO:0000313" key="2">
    <source>
        <dbReference type="EMBL" id="KAH7116396.1"/>
    </source>
</evidence>
<organism evidence="2 3">
    <name type="scientific">Dactylonectria macrodidyma</name>
    <dbReference type="NCBI Taxonomy" id="307937"/>
    <lineage>
        <taxon>Eukaryota</taxon>
        <taxon>Fungi</taxon>
        <taxon>Dikarya</taxon>
        <taxon>Ascomycota</taxon>
        <taxon>Pezizomycotina</taxon>
        <taxon>Sordariomycetes</taxon>
        <taxon>Hypocreomycetidae</taxon>
        <taxon>Hypocreales</taxon>
        <taxon>Nectriaceae</taxon>
        <taxon>Dactylonectria</taxon>
    </lineage>
</organism>
<keyword evidence="3" id="KW-1185">Reference proteome</keyword>
<evidence type="ECO:0000256" key="1">
    <source>
        <dbReference type="SAM" id="MobiDB-lite"/>
    </source>
</evidence>
<feature type="region of interest" description="Disordered" evidence="1">
    <location>
        <begin position="141"/>
        <end position="165"/>
    </location>
</feature>
<reference evidence="2" key="1">
    <citation type="journal article" date="2021" name="Nat. Commun.">
        <title>Genetic determinants of endophytism in the Arabidopsis root mycobiome.</title>
        <authorList>
            <person name="Mesny F."/>
            <person name="Miyauchi S."/>
            <person name="Thiergart T."/>
            <person name="Pickel B."/>
            <person name="Atanasova L."/>
            <person name="Karlsson M."/>
            <person name="Huettel B."/>
            <person name="Barry K.W."/>
            <person name="Haridas S."/>
            <person name="Chen C."/>
            <person name="Bauer D."/>
            <person name="Andreopoulos W."/>
            <person name="Pangilinan J."/>
            <person name="LaButti K."/>
            <person name="Riley R."/>
            <person name="Lipzen A."/>
            <person name="Clum A."/>
            <person name="Drula E."/>
            <person name="Henrissat B."/>
            <person name="Kohler A."/>
            <person name="Grigoriev I.V."/>
            <person name="Martin F.M."/>
            <person name="Hacquard S."/>
        </authorList>
    </citation>
    <scope>NUCLEOTIDE SEQUENCE</scope>
    <source>
        <strain evidence="2">MPI-CAGE-AT-0147</strain>
    </source>
</reference>
<gene>
    <name evidence="2" type="ORF">EDB81DRAFT_767417</name>
</gene>
<dbReference type="OrthoDB" id="5103739at2759"/>
<sequence>MSSPTLEAIANIRDVVTEAGLLHREREAVASHRLNRIEKYGKRRRPGQRVRPSGDFVTSVGFPEIRAQHEAAMAAAEAKEQRSQLRSGRSIILQEIRALKAAWRQEIQSRGVSYLPRLTWNQWLEETGHLDRYKDLEANRKHHNDSLSQRPKKSLSEAQEQARRAARPIIAMDQSAWPDDDDNVEFTLTGPLQEEEDDEDDEINLIGFSDLGGEEIPDLTTPPGITSSPPPGALDLVDDADDDNITTPQLPDPMPTVRRYDDIKKMLKEFRDDQATRKVEATHRQQGPDRQPESGRRKRRRN</sequence>
<accession>A0A9P9DCP1</accession>
<feature type="compositionally biased region" description="Basic and acidic residues" evidence="1">
    <location>
        <begin position="258"/>
        <end position="295"/>
    </location>
</feature>
<proteinExistence type="predicted"/>
<dbReference type="Proteomes" id="UP000738349">
    <property type="component" value="Unassembled WGS sequence"/>
</dbReference>
<dbReference type="EMBL" id="JAGMUV010000029">
    <property type="protein sequence ID" value="KAH7116396.1"/>
    <property type="molecule type" value="Genomic_DNA"/>
</dbReference>
<dbReference type="AlphaFoldDB" id="A0A9P9DCP1"/>
<name>A0A9P9DCP1_9HYPO</name>
<feature type="region of interest" description="Disordered" evidence="1">
    <location>
        <begin position="209"/>
        <end position="302"/>
    </location>
</feature>
<evidence type="ECO:0000313" key="3">
    <source>
        <dbReference type="Proteomes" id="UP000738349"/>
    </source>
</evidence>
<protein>
    <submittedName>
        <fullName evidence="2">Uncharacterized protein</fullName>
    </submittedName>
</protein>
<comment type="caution">
    <text evidence="2">The sequence shown here is derived from an EMBL/GenBank/DDBJ whole genome shotgun (WGS) entry which is preliminary data.</text>
</comment>